<evidence type="ECO:0000313" key="2">
    <source>
        <dbReference type="EMBL" id="KNG83053.1"/>
    </source>
</evidence>
<keyword evidence="3" id="KW-1185">Reference proteome</keyword>
<reference evidence="2 3" key="1">
    <citation type="submission" date="2014-06" db="EMBL/GenBank/DDBJ databases">
        <title>The Genome of the Aflatoxigenic Filamentous Fungus Aspergillus nomius.</title>
        <authorList>
            <person name="Moore M.G."/>
            <person name="Shannon B.M."/>
            <person name="Brian M.M."/>
        </authorList>
    </citation>
    <scope>NUCLEOTIDE SEQUENCE [LARGE SCALE GENOMIC DNA]</scope>
    <source>
        <strain evidence="2 3">NRRL 13137</strain>
    </source>
</reference>
<dbReference type="OrthoDB" id="5395975at2759"/>
<dbReference type="STRING" id="1509407.A0A0L1IV55"/>
<gene>
    <name evidence="2" type="ORF">ANOM_010460</name>
</gene>
<comment type="caution">
    <text evidence="2">The sequence shown here is derived from an EMBL/GenBank/DDBJ whole genome shotgun (WGS) entry which is preliminary data.</text>
</comment>
<name>A0A0L1IV55_ASPN3</name>
<dbReference type="EMBL" id="JNOM01000295">
    <property type="protein sequence ID" value="KNG83053.1"/>
    <property type="molecule type" value="Genomic_DNA"/>
</dbReference>
<dbReference type="Proteomes" id="UP000037505">
    <property type="component" value="Unassembled WGS sequence"/>
</dbReference>
<dbReference type="RefSeq" id="XP_015403976.1">
    <property type="nucleotide sequence ID" value="XM_015555716.1"/>
</dbReference>
<proteinExistence type="predicted"/>
<evidence type="ECO:0000313" key="3">
    <source>
        <dbReference type="Proteomes" id="UP000037505"/>
    </source>
</evidence>
<dbReference type="GeneID" id="26812264"/>
<sequence>MEHSEILVHIAAPCGVSDDAHYRAQVEAILGFQSASCQVLTLIPGDNNNDHDYTISTAASDGLPRPQLPFNNTPLQDPVIPTNDTSNFTASIISNKTIGYEEHELPNSQSHDCSLKDYLDSPVSVIPDSQPGRPSSDTGNLQDVDQQLSTTRAQGSPCSADLTRAKRYQTELPPLRSDRKKLRHSPCTNDEANANQISDSAVQSTALSIFANTSFPVPVEIRPPLPPISKEQFTTHITPTLEMLAARLKGRTYKPLRQFRDLDILERGYWYLRIDVVDAEAHEPIISLQESNGACIWDMSTFRRFWLFLSDFIKEGRAGWGVWCILEDMLSAQLPHNTPESTLREMDIRQLTLKAYAWGEIASHIYLLLFLASERRVRKMGAQWRDSRDDVVIQMPR</sequence>
<accession>A0A0L1IV55</accession>
<protein>
    <submittedName>
        <fullName evidence="2">Uncharacterized protein</fullName>
    </submittedName>
</protein>
<evidence type="ECO:0000256" key="1">
    <source>
        <dbReference type="SAM" id="MobiDB-lite"/>
    </source>
</evidence>
<feature type="compositionally biased region" description="Polar residues" evidence="1">
    <location>
        <begin position="132"/>
        <end position="142"/>
    </location>
</feature>
<feature type="region of interest" description="Disordered" evidence="1">
    <location>
        <begin position="104"/>
        <end position="142"/>
    </location>
</feature>
<organism evidence="2 3">
    <name type="scientific">Aspergillus nomiae NRRL (strain ATCC 15546 / NRRL 13137 / CBS 260.88 / M93)</name>
    <dbReference type="NCBI Taxonomy" id="1509407"/>
    <lineage>
        <taxon>Eukaryota</taxon>
        <taxon>Fungi</taxon>
        <taxon>Dikarya</taxon>
        <taxon>Ascomycota</taxon>
        <taxon>Pezizomycotina</taxon>
        <taxon>Eurotiomycetes</taxon>
        <taxon>Eurotiomycetidae</taxon>
        <taxon>Eurotiales</taxon>
        <taxon>Aspergillaceae</taxon>
        <taxon>Aspergillus</taxon>
        <taxon>Aspergillus subgen. Circumdati</taxon>
    </lineage>
</organism>
<dbReference type="AlphaFoldDB" id="A0A0L1IV55"/>